<protein>
    <submittedName>
        <fullName evidence="1">Uncharacterized protein</fullName>
    </submittedName>
</protein>
<sequence>MPDVSEITYSHDATVEAVRKYFQFLAVMYMDESKIIEPPEGGWNTISPEGWPNFDKTEEVVDLLRHLPYLETYTNIAPHCEFMAWHSVPADLDGADLKEATEPHPEEAQIPSHIVGLTAPTANGLIFLLDTELGVIYWHECMSEAKVEIPEVHPDAYGMLDDELIPEDQVEWRADSGIWEISDFFEMLKANFRTLNFVPFHQNLVRAAWYGRTAEDQETLEGVQKIYKDHGWPDLARYRKNDCLATIDAFLKTRD</sequence>
<dbReference type="AlphaFoldDB" id="A0A177DVP1"/>
<keyword evidence="2" id="KW-1185">Reference proteome</keyword>
<reference evidence="1 2" key="1">
    <citation type="submission" date="2016-05" db="EMBL/GenBank/DDBJ databases">
        <title>Comparative analysis of secretome profiles of manganese(II)-oxidizing ascomycete fungi.</title>
        <authorList>
            <consortium name="DOE Joint Genome Institute"/>
            <person name="Zeiner C.A."/>
            <person name="Purvine S.O."/>
            <person name="Zink E.M."/>
            <person name="Wu S."/>
            <person name="Pasa-Tolic L."/>
            <person name="Chaput D.L."/>
            <person name="Haridas S."/>
            <person name="Grigoriev I.V."/>
            <person name="Santelli C.M."/>
            <person name="Hansel C.M."/>
        </authorList>
    </citation>
    <scope>NUCLEOTIDE SEQUENCE [LARGE SCALE GENOMIC DNA]</scope>
    <source>
        <strain evidence="1 2">SRC1lrK2f</strain>
    </source>
</reference>
<dbReference type="GeneID" id="29118502"/>
<gene>
    <name evidence="1" type="ORF">CC77DRAFT_722998</name>
</gene>
<evidence type="ECO:0000313" key="2">
    <source>
        <dbReference type="Proteomes" id="UP000077248"/>
    </source>
</evidence>
<dbReference type="EMBL" id="KV441473">
    <property type="protein sequence ID" value="OAG23528.1"/>
    <property type="molecule type" value="Genomic_DNA"/>
</dbReference>
<dbReference type="Proteomes" id="UP000077248">
    <property type="component" value="Unassembled WGS sequence"/>
</dbReference>
<evidence type="ECO:0000313" key="1">
    <source>
        <dbReference type="EMBL" id="OAG23528.1"/>
    </source>
</evidence>
<dbReference type="KEGG" id="aalt:CC77DRAFT_722998"/>
<organism evidence="1 2">
    <name type="scientific">Alternaria alternata</name>
    <name type="common">Alternaria rot fungus</name>
    <name type="synonym">Torula alternata</name>
    <dbReference type="NCBI Taxonomy" id="5599"/>
    <lineage>
        <taxon>Eukaryota</taxon>
        <taxon>Fungi</taxon>
        <taxon>Dikarya</taxon>
        <taxon>Ascomycota</taxon>
        <taxon>Pezizomycotina</taxon>
        <taxon>Dothideomycetes</taxon>
        <taxon>Pleosporomycetidae</taxon>
        <taxon>Pleosporales</taxon>
        <taxon>Pleosporineae</taxon>
        <taxon>Pleosporaceae</taxon>
        <taxon>Alternaria</taxon>
        <taxon>Alternaria sect. Alternaria</taxon>
        <taxon>Alternaria alternata complex</taxon>
    </lineage>
</organism>
<dbReference type="VEuPathDB" id="FungiDB:CC77DRAFT_722998"/>
<dbReference type="RefSeq" id="XP_018388949.1">
    <property type="nucleotide sequence ID" value="XM_018532908.1"/>
</dbReference>
<dbReference type="OMA" id="VIYWPEC"/>
<accession>A0A177DVP1</accession>
<proteinExistence type="predicted"/>
<name>A0A177DVP1_ALTAL</name>